<evidence type="ECO:0000256" key="1">
    <source>
        <dbReference type="SAM" id="Phobius"/>
    </source>
</evidence>
<feature type="transmembrane region" description="Helical" evidence="1">
    <location>
        <begin position="20"/>
        <end position="39"/>
    </location>
</feature>
<organism evidence="2 3">
    <name type="scientific">Citrullus colocynthis</name>
    <name type="common">colocynth</name>
    <dbReference type="NCBI Taxonomy" id="252529"/>
    <lineage>
        <taxon>Eukaryota</taxon>
        <taxon>Viridiplantae</taxon>
        <taxon>Streptophyta</taxon>
        <taxon>Embryophyta</taxon>
        <taxon>Tracheophyta</taxon>
        <taxon>Spermatophyta</taxon>
        <taxon>Magnoliopsida</taxon>
        <taxon>eudicotyledons</taxon>
        <taxon>Gunneridae</taxon>
        <taxon>Pentapetalae</taxon>
        <taxon>rosids</taxon>
        <taxon>fabids</taxon>
        <taxon>Cucurbitales</taxon>
        <taxon>Cucurbitaceae</taxon>
        <taxon>Benincaseae</taxon>
        <taxon>Citrullus</taxon>
    </lineage>
</organism>
<accession>A0ABP0Y6B8</accession>
<protein>
    <submittedName>
        <fullName evidence="2">Uncharacterized protein</fullName>
    </submittedName>
</protein>
<keyword evidence="1" id="KW-0812">Transmembrane</keyword>
<reference evidence="2 3" key="1">
    <citation type="submission" date="2024-03" db="EMBL/GenBank/DDBJ databases">
        <authorList>
            <person name="Gkanogiannis A."/>
            <person name="Becerra Lopez-Lavalle L."/>
        </authorList>
    </citation>
    <scope>NUCLEOTIDE SEQUENCE [LARGE SCALE GENOMIC DNA]</scope>
</reference>
<evidence type="ECO:0000313" key="3">
    <source>
        <dbReference type="Proteomes" id="UP001642487"/>
    </source>
</evidence>
<dbReference type="Proteomes" id="UP001642487">
    <property type="component" value="Chromosome 2"/>
</dbReference>
<gene>
    <name evidence="2" type="ORF">CITCOLO1_LOCUS6003</name>
</gene>
<sequence>MRNLINKNLCKLFTLRVPQYDIRCFLLIFLWEFFIILVSDSNAKSASSRILSSTQFRYHLDSNNCGSWISWTDAESREDAFSFHELNTISWS</sequence>
<keyword evidence="1" id="KW-1133">Transmembrane helix</keyword>
<name>A0ABP0Y6B8_9ROSI</name>
<keyword evidence="1" id="KW-0472">Membrane</keyword>
<keyword evidence="3" id="KW-1185">Reference proteome</keyword>
<proteinExistence type="predicted"/>
<evidence type="ECO:0000313" key="2">
    <source>
        <dbReference type="EMBL" id="CAK9314257.1"/>
    </source>
</evidence>
<dbReference type="EMBL" id="OZ021736">
    <property type="protein sequence ID" value="CAK9314257.1"/>
    <property type="molecule type" value="Genomic_DNA"/>
</dbReference>